<accession>A0A1Y5I2N0</accession>
<organism evidence="1 2">
    <name type="scientific">Oleispira antarctica</name>
    <dbReference type="NCBI Taxonomy" id="188908"/>
    <lineage>
        <taxon>Bacteria</taxon>
        <taxon>Pseudomonadati</taxon>
        <taxon>Pseudomonadota</taxon>
        <taxon>Gammaproteobacteria</taxon>
        <taxon>Oceanospirillales</taxon>
        <taxon>Oceanospirillaceae</taxon>
        <taxon>Oleispira</taxon>
    </lineage>
</organism>
<name>A0A1Y5I2N0_OLEAN</name>
<gene>
    <name evidence="1" type="ORF">A9R00_01220</name>
</gene>
<dbReference type="Proteomes" id="UP000227088">
    <property type="component" value="Unassembled WGS sequence"/>
</dbReference>
<evidence type="ECO:0000313" key="2">
    <source>
        <dbReference type="Proteomes" id="UP000227088"/>
    </source>
</evidence>
<comment type="caution">
    <text evidence="1">The sequence shown here is derived from an EMBL/GenBank/DDBJ whole genome shotgun (WGS) entry which is preliminary data.</text>
</comment>
<evidence type="ECO:0000313" key="1">
    <source>
        <dbReference type="EMBL" id="OUS41375.1"/>
    </source>
</evidence>
<sequence length="86" mass="9057">GKSYRVDNSSITGNDSSGYSISATVYDSEYGDIEFTATAIKFDCSNGFPSSGSISIDDGTTTALVTFDSCSSYTITIDGVAESFTW</sequence>
<dbReference type="AlphaFoldDB" id="A0A1Y5I2N0"/>
<protein>
    <submittedName>
        <fullName evidence="1">Uncharacterized protein</fullName>
    </submittedName>
</protein>
<dbReference type="EMBL" id="MABE01000075">
    <property type="protein sequence ID" value="OUS41375.1"/>
    <property type="molecule type" value="Genomic_DNA"/>
</dbReference>
<feature type="non-terminal residue" evidence="1">
    <location>
        <position position="1"/>
    </location>
</feature>
<proteinExistence type="predicted"/>
<reference evidence="2" key="1">
    <citation type="journal article" date="2017" name="Proc. Natl. Acad. Sci. U.S.A.">
        <title>Simulation of Deepwater Horizon oil plume reveals substrate specialization within a complex community of hydrocarbon degraders.</title>
        <authorList>
            <person name="Hu P."/>
            <person name="Dubinsky E.A."/>
            <person name="Probst A.J."/>
            <person name="Wang J."/>
            <person name="Sieber C.M.K."/>
            <person name="Tom L.M."/>
            <person name="Gardinali P."/>
            <person name="Banfield J.F."/>
            <person name="Atlas R.M."/>
            <person name="Andersen G.L."/>
        </authorList>
    </citation>
    <scope>NUCLEOTIDE SEQUENCE [LARGE SCALE GENOMIC DNA]</scope>
</reference>